<dbReference type="PANTHER" id="PTHR30292:SF0">
    <property type="entry name" value="5-OXOPROLINASE SUBUNIT A"/>
    <property type="match status" value="1"/>
</dbReference>
<gene>
    <name evidence="1" type="primary">pxpA</name>
    <name evidence="1" type="ORF">ES711_02690</name>
</gene>
<dbReference type="Proteomes" id="UP000321734">
    <property type="component" value="Unassembled WGS sequence"/>
</dbReference>
<dbReference type="Pfam" id="PF03746">
    <property type="entry name" value="LamB_YcsF"/>
    <property type="match status" value="1"/>
</dbReference>
<proteinExistence type="predicted"/>
<dbReference type="NCBIfam" id="NF003814">
    <property type="entry name" value="PRK05406.1-3"/>
    <property type="match status" value="1"/>
</dbReference>
<sequence length="246" mass="27257">MNRKSIDINADVGEGLNNERELMPFLSSCNIACGGHAGDAQTMLSVIALAKQNKVKIGAHPSFPDTENFGRVPMDLDDTTLLKSLINQVQELLKHVEAENENLDHIKPHGALYNLANTDERYAKVVVDLMKQFDNTIKLYAPYQSRVAELAIQEGIPVVLEAFADRAYNENLTLVSRSDTRALLTDSNQVCQQVLDMVLRKEVKTITGKTVTLKAETVCIHGDHPNAESHLKQLTECLTQNHVAIV</sequence>
<dbReference type="OrthoDB" id="9773478at2"/>
<name>A0A5C7AT75_9FLAO</name>
<comment type="caution">
    <text evidence="1">The sequence shown here is derived from an EMBL/GenBank/DDBJ whole genome shotgun (WGS) entry which is preliminary data.</text>
</comment>
<dbReference type="GO" id="GO:0005975">
    <property type="term" value="P:carbohydrate metabolic process"/>
    <property type="evidence" value="ECO:0007669"/>
    <property type="project" value="InterPro"/>
</dbReference>
<dbReference type="GO" id="GO:0017168">
    <property type="term" value="F:5-oxoprolinase (ATP-hydrolyzing) activity"/>
    <property type="evidence" value="ECO:0007669"/>
    <property type="project" value="UniProtKB-EC"/>
</dbReference>
<dbReference type="PANTHER" id="PTHR30292">
    <property type="entry name" value="UNCHARACTERIZED PROTEIN YBGL-RELATED"/>
    <property type="match status" value="1"/>
</dbReference>
<dbReference type="EC" id="3.5.2.9" evidence="1"/>
<keyword evidence="1" id="KW-0378">Hydrolase</keyword>
<protein>
    <submittedName>
        <fullName evidence="1">5-oxoprolinase subunit PxpA</fullName>
        <ecNumber evidence="1">3.5.2.9</ecNumber>
    </submittedName>
</protein>
<dbReference type="AlphaFoldDB" id="A0A5C7AT75"/>
<dbReference type="InterPro" id="IPR005501">
    <property type="entry name" value="LamB/YcsF/PxpA-like"/>
</dbReference>
<evidence type="ECO:0000313" key="1">
    <source>
        <dbReference type="EMBL" id="TXE10829.1"/>
    </source>
</evidence>
<accession>A0A5C7AT75</accession>
<keyword evidence="2" id="KW-1185">Reference proteome</keyword>
<dbReference type="NCBIfam" id="NF003816">
    <property type="entry name" value="PRK05406.1-5"/>
    <property type="match status" value="1"/>
</dbReference>
<dbReference type="InterPro" id="IPR011330">
    <property type="entry name" value="Glyco_hydro/deAcase_b/a-brl"/>
</dbReference>
<evidence type="ECO:0000313" key="2">
    <source>
        <dbReference type="Proteomes" id="UP000321734"/>
    </source>
</evidence>
<dbReference type="EMBL" id="VORX01000001">
    <property type="protein sequence ID" value="TXE10829.1"/>
    <property type="molecule type" value="Genomic_DNA"/>
</dbReference>
<dbReference type="RefSeq" id="WP_146889553.1">
    <property type="nucleotide sequence ID" value="NZ_VORX01000001.1"/>
</dbReference>
<reference evidence="1 2" key="1">
    <citation type="submission" date="2019-08" db="EMBL/GenBank/DDBJ databases">
        <title>Genome sequence of Gelidibacter salicanalis IC162T.</title>
        <authorList>
            <person name="Bowman J.P."/>
        </authorList>
    </citation>
    <scope>NUCLEOTIDE SEQUENCE [LARGE SCALE GENOMIC DNA]</scope>
    <source>
        <strain evidence="1 2">IC162</strain>
    </source>
</reference>
<dbReference type="CDD" id="cd10801">
    <property type="entry name" value="LamB_YcsF_like_1"/>
    <property type="match status" value="1"/>
</dbReference>
<dbReference type="Gene3D" id="3.20.20.370">
    <property type="entry name" value="Glycoside hydrolase/deacetylase"/>
    <property type="match status" value="1"/>
</dbReference>
<organism evidence="1 2">
    <name type="scientific">Gelidibacter salicanalis</name>
    <dbReference type="NCBI Taxonomy" id="291193"/>
    <lineage>
        <taxon>Bacteria</taxon>
        <taxon>Pseudomonadati</taxon>
        <taxon>Bacteroidota</taxon>
        <taxon>Flavobacteriia</taxon>
        <taxon>Flavobacteriales</taxon>
        <taxon>Flavobacteriaceae</taxon>
        <taxon>Gelidibacter</taxon>
    </lineage>
</organism>
<dbReference type="SUPFAM" id="SSF88713">
    <property type="entry name" value="Glycoside hydrolase/deacetylase"/>
    <property type="match status" value="1"/>
</dbReference>